<keyword evidence="8 9" id="KW-0807">Transducer</keyword>
<evidence type="ECO:0000256" key="5">
    <source>
        <dbReference type="ARBA" id="ARBA00022989"/>
    </source>
</evidence>
<dbReference type="FunCoup" id="E2C9T3">
    <property type="interactions" value="64"/>
</dbReference>
<organism evidence="11">
    <name type="scientific">Harpegnathos saltator</name>
    <name type="common">Jerdon's jumping ant</name>
    <dbReference type="NCBI Taxonomy" id="610380"/>
    <lineage>
        <taxon>Eukaryota</taxon>
        <taxon>Metazoa</taxon>
        <taxon>Ecdysozoa</taxon>
        <taxon>Arthropoda</taxon>
        <taxon>Hexapoda</taxon>
        <taxon>Insecta</taxon>
        <taxon>Pterygota</taxon>
        <taxon>Neoptera</taxon>
        <taxon>Endopterygota</taxon>
        <taxon>Hymenoptera</taxon>
        <taxon>Apocrita</taxon>
        <taxon>Aculeata</taxon>
        <taxon>Formicoidea</taxon>
        <taxon>Formicidae</taxon>
        <taxon>Ponerinae</taxon>
        <taxon>Ponerini</taxon>
        <taxon>Harpegnathos</taxon>
    </lineage>
</organism>
<gene>
    <name evidence="10" type="ORF">EAI_05250</name>
</gene>
<evidence type="ECO:0000256" key="8">
    <source>
        <dbReference type="ARBA" id="ARBA00023224"/>
    </source>
</evidence>
<dbReference type="AlphaFoldDB" id="E2C9T3"/>
<dbReference type="Proteomes" id="UP000008237">
    <property type="component" value="Unassembled WGS sequence"/>
</dbReference>
<feature type="transmembrane region" description="Helical" evidence="9">
    <location>
        <begin position="21"/>
        <end position="43"/>
    </location>
</feature>
<dbReference type="InParanoid" id="E2C9T3"/>
<evidence type="ECO:0000256" key="2">
    <source>
        <dbReference type="ARBA" id="ARBA00022606"/>
    </source>
</evidence>
<evidence type="ECO:0000256" key="7">
    <source>
        <dbReference type="ARBA" id="ARBA00023170"/>
    </source>
</evidence>
<keyword evidence="5 9" id="KW-1133">Transmembrane helix</keyword>
<comment type="subcellular location">
    <subcellularLocation>
        <location evidence="9">Cell membrane</location>
        <topology evidence="9">Multi-pass membrane protein</topology>
    </subcellularLocation>
    <subcellularLocation>
        <location evidence="1">Membrane</location>
        <topology evidence="1">Multi-pass membrane protein</topology>
    </subcellularLocation>
</comment>
<feature type="transmembrane region" description="Helical" evidence="9">
    <location>
        <begin position="145"/>
        <end position="169"/>
    </location>
</feature>
<dbReference type="GO" id="GO:0005886">
    <property type="term" value="C:plasma membrane"/>
    <property type="evidence" value="ECO:0007669"/>
    <property type="project" value="UniProtKB-SubCell"/>
</dbReference>
<accession>E2C9T3</accession>
<keyword evidence="3 9" id="KW-0812">Transmembrane</keyword>
<dbReference type="PANTHER" id="PTHR21137">
    <property type="entry name" value="ODORANT RECEPTOR"/>
    <property type="match status" value="1"/>
</dbReference>
<evidence type="ECO:0000256" key="3">
    <source>
        <dbReference type="ARBA" id="ARBA00022692"/>
    </source>
</evidence>
<evidence type="ECO:0000256" key="9">
    <source>
        <dbReference type="RuleBase" id="RU351113"/>
    </source>
</evidence>
<evidence type="ECO:0000256" key="1">
    <source>
        <dbReference type="ARBA" id="ARBA00004141"/>
    </source>
</evidence>
<reference evidence="10 11" key="1">
    <citation type="journal article" date="2010" name="Science">
        <title>Genomic comparison of the ants Camponotus floridanus and Harpegnathos saltator.</title>
        <authorList>
            <person name="Bonasio R."/>
            <person name="Zhang G."/>
            <person name="Ye C."/>
            <person name="Mutti N.S."/>
            <person name="Fang X."/>
            <person name="Qin N."/>
            <person name="Donahue G."/>
            <person name="Yang P."/>
            <person name="Li Q."/>
            <person name="Li C."/>
            <person name="Zhang P."/>
            <person name="Huang Z."/>
            <person name="Berger S.L."/>
            <person name="Reinberg D."/>
            <person name="Wang J."/>
            <person name="Liebig J."/>
        </authorList>
    </citation>
    <scope>NUCLEOTIDE SEQUENCE [LARGE SCALE GENOMIC DNA]</scope>
    <source>
        <strain evidence="10 11">R22 G/1</strain>
    </source>
</reference>
<keyword evidence="2 9" id="KW-0716">Sensory transduction</keyword>
<dbReference type="GO" id="GO:0007165">
    <property type="term" value="P:signal transduction"/>
    <property type="evidence" value="ECO:0007669"/>
    <property type="project" value="UniProtKB-KW"/>
</dbReference>
<keyword evidence="4 9" id="KW-0552">Olfaction</keyword>
<dbReference type="OMA" id="IVFWTKQ"/>
<protein>
    <recommendedName>
        <fullName evidence="9">Odorant receptor</fullName>
    </recommendedName>
</protein>
<keyword evidence="6 9" id="KW-0472">Membrane</keyword>
<evidence type="ECO:0000256" key="4">
    <source>
        <dbReference type="ARBA" id="ARBA00022725"/>
    </source>
</evidence>
<comment type="caution">
    <text evidence="9">Lacks conserved residue(s) required for the propagation of feature annotation.</text>
</comment>
<comment type="similarity">
    <text evidence="9">Belongs to the insect chemoreceptor superfamily. Heteromeric odorant receptor channel (TC 1.A.69) family.</text>
</comment>
<dbReference type="PANTHER" id="PTHR21137:SF42">
    <property type="entry name" value="ODORANT RECEPTOR 83A"/>
    <property type="match status" value="1"/>
</dbReference>
<dbReference type="Pfam" id="PF02949">
    <property type="entry name" value="7tm_6"/>
    <property type="match status" value="1"/>
</dbReference>
<evidence type="ECO:0000313" key="11">
    <source>
        <dbReference type="Proteomes" id="UP000008237"/>
    </source>
</evidence>
<evidence type="ECO:0000256" key="6">
    <source>
        <dbReference type="ARBA" id="ARBA00023136"/>
    </source>
</evidence>
<keyword evidence="7 9" id="KW-0675">Receptor</keyword>
<keyword evidence="11" id="KW-1185">Reference proteome</keyword>
<dbReference type="EMBL" id="GL453897">
    <property type="protein sequence ID" value="EFN75323.1"/>
    <property type="molecule type" value="Genomic_DNA"/>
</dbReference>
<dbReference type="OrthoDB" id="6765072at2759"/>
<sequence length="352" mass="39545">MLAAQTFQYRHMLSHLRSEDLSLLMDGLSATLSYSLLCVKLIVFWTKQRIFHDVIASISTDWEECGETGDALCNMINVASLSHRFSNLIIGLHSMAVLFYCVGVVALRTSGAGQDDVERELFLKMDLPFESDASPVYELVMTTQFLHQMTSATVIGVLSALLVTLVLHVGGQIDILRERLLEILPKDRKPTVSVITMGSLIRKHQSIIVFTGKIENLYSHIALAQFISNTLVICCLGFIIVKSINDDQSFSMLVRSLLFYVVINLEAFIFCFAGEYLSVKSKMIGDAAYESLWYDLTPSETRILLLLIMRSQKQLTITVGSFTNLSLQQFANVSFIRQFVRDCPLNFANSHD</sequence>
<dbReference type="InterPro" id="IPR004117">
    <property type="entry name" value="7tm6_olfct_rcpt"/>
</dbReference>
<feature type="transmembrane region" description="Helical" evidence="9">
    <location>
        <begin position="221"/>
        <end position="241"/>
    </location>
</feature>
<feature type="transmembrane region" description="Helical" evidence="9">
    <location>
        <begin position="85"/>
        <end position="107"/>
    </location>
</feature>
<proteinExistence type="inferred from homology"/>
<evidence type="ECO:0000313" key="10">
    <source>
        <dbReference type="EMBL" id="EFN75323.1"/>
    </source>
</evidence>
<dbReference type="GO" id="GO:0005549">
    <property type="term" value="F:odorant binding"/>
    <property type="evidence" value="ECO:0007669"/>
    <property type="project" value="InterPro"/>
</dbReference>
<name>E2C9T3_HARSA</name>
<feature type="transmembrane region" description="Helical" evidence="9">
    <location>
        <begin position="253"/>
        <end position="273"/>
    </location>
</feature>
<dbReference type="GO" id="GO:0004984">
    <property type="term" value="F:olfactory receptor activity"/>
    <property type="evidence" value="ECO:0007669"/>
    <property type="project" value="InterPro"/>
</dbReference>